<name>A0ABW5FMA1_9PSEU</name>
<reference evidence="3" key="1">
    <citation type="journal article" date="2019" name="Int. J. Syst. Evol. Microbiol.">
        <title>The Global Catalogue of Microorganisms (GCM) 10K type strain sequencing project: providing services to taxonomists for standard genome sequencing and annotation.</title>
        <authorList>
            <consortium name="The Broad Institute Genomics Platform"/>
            <consortium name="The Broad Institute Genome Sequencing Center for Infectious Disease"/>
            <person name="Wu L."/>
            <person name="Ma J."/>
        </authorList>
    </citation>
    <scope>NUCLEOTIDE SEQUENCE [LARGE SCALE GENOMIC DNA]</scope>
    <source>
        <strain evidence="3">CGMCC 4.7645</strain>
    </source>
</reference>
<dbReference type="PROSITE" id="PS50995">
    <property type="entry name" value="HTH_MARR_2"/>
    <property type="match status" value="1"/>
</dbReference>
<dbReference type="RefSeq" id="WP_378262242.1">
    <property type="nucleotide sequence ID" value="NZ_JBHUKR010000004.1"/>
</dbReference>
<dbReference type="SUPFAM" id="SSF46785">
    <property type="entry name" value="Winged helix' DNA-binding domain"/>
    <property type="match status" value="1"/>
</dbReference>
<dbReference type="InterPro" id="IPR000835">
    <property type="entry name" value="HTH_MarR-typ"/>
</dbReference>
<evidence type="ECO:0000313" key="2">
    <source>
        <dbReference type="EMBL" id="MFD2415963.1"/>
    </source>
</evidence>
<dbReference type="Proteomes" id="UP001597417">
    <property type="component" value="Unassembled WGS sequence"/>
</dbReference>
<sequence length="149" mass="16551">MTVVKVPSRESAQLAGQLKVAIGRVARRLRQAHEVGELTLSEVSVLSRLDRESPLPPGLLAESERVRPQAMAVTLAALERRGMVERTPDPDDRRRVLVVPTEAGRAVVRDRRSATVQRLARALDEEFTDAERGELLAVMSLLDRLAERL</sequence>
<accession>A0ABW5FMA1</accession>
<dbReference type="PANTHER" id="PTHR39515">
    <property type="entry name" value="CONSERVED PROTEIN"/>
    <property type="match status" value="1"/>
</dbReference>
<proteinExistence type="predicted"/>
<protein>
    <submittedName>
        <fullName evidence="2">MarR family winged helix-turn-helix transcriptional regulator</fullName>
    </submittedName>
</protein>
<organism evidence="2 3">
    <name type="scientific">Amycolatopsis pigmentata</name>
    <dbReference type="NCBI Taxonomy" id="450801"/>
    <lineage>
        <taxon>Bacteria</taxon>
        <taxon>Bacillati</taxon>
        <taxon>Actinomycetota</taxon>
        <taxon>Actinomycetes</taxon>
        <taxon>Pseudonocardiales</taxon>
        <taxon>Pseudonocardiaceae</taxon>
        <taxon>Amycolatopsis</taxon>
    </lineage>
</organism>
<dbReference type="EMBL" id="JBHUKR010000004">
    <property type="protein sequence ID" value="MFD2415963.1"/>
    <property type="molecule type" value="Genomic_DNA"/>
</dbReference>
<comment type="caution">
    <text evidence="2">The sequence shown here is derived from an EMBL/GenBank/DDBJ whole genome shotgun (WGS) entry which is preliminary data.</text>
</comment>
<dbReference type="Pfam" id="PF01047">
    <property type="entry name" value="MarR"/>
    <property type="match status" value="1"/>
</dbReference>
<dbReference type="InterPro" id="IPR036390">
    <property type="entry name" value="WH_DNA-bd_sf"/>
</dbReference>
<dbReference type="SMART" id="SM00347">
    <property type="entry name" value="HTH_MARR"/>
    <property type="match status" value="1"/>
</dbReference>
<keyword evidence="3" id="KW-1185">Reference proteome</keyword>
<dbReference type="PANTHER" id="PTHR39515:SF2">
    <property type="entry name" value="HTH-TYPE TRANSCRIPTIONAL REGULATOR RV0880"/>
    <property type="match status" value="1"/>
</dbReference>
<feature type="domain" description="HTH marR-type" evidence="1">
    <location>
        <begin position="11"/>
        <end position="147"/>
    </location>
</feature>
<evidence type="ECO:0000313" key="3">
    <source>
        <dbReference type="Proteomes" id="UP001597417"/>
    </source>
</evidence>
<dbReference type="Gene3D" id="1.10.10.10">
    <property type="entry name" value="Winged helix-like DNA-binding domain superfamily/Winged helix DNA-binding domain"/>
    <property type="match status" value="1"/>
</dbReference>
<dbReference type="InterPro" id="IPR036388">
    <property type="entry name" value="WH-like_DNA-bd_sf"/>
</dbReference>
<dbReference type="InterPro" id="IPR052526">
    <property type="entry name" value="HTH-type_Bedaq_tolerance"/>
</dbReference>
<evidence type="ECO:0000259" key="1">
    <source>
        <dbReference type="PROSITE" id="PS50995"/>
    </source>
</evidence>
<gene>
    <name evidence="2" type="ORF">ACFSXZ_06460</name>
</gene>